<proteinExistence type="predicted"/>
<reference evidence="2" key="1">
    <citation type="journal article" date="2021" name="ISME J.">
        <title>Evolutionary origin and ecological implication of a unique nif island in free-living Bradyrhizobium lineages.</title>
        <authorList>
            <person name="Tao J."/>
        </authorList>
    </citation>
    <scope>NUCLEOTIDE SEQUENCE [LARGE SCALE GENOMIC DNA]</scope>
    <source>
        <strain evidence="2">SZCCT0094</strain>
    </source>
</reference>
<evidence type="ECO:0000313" key="2">
    <source>
        <dbReference type="Proteomes" id="UP001314635"/>
    </source>
</evidence>
<protein>
    <submittedName>
        <fullName evidence="1">Uncharacterized protein</fullName>
    </submittedName>
</protein>
<evidence type="ECO:0000313" key="1">
    <source>
        <dbReference type="EMBL" id="MBR1136032.1"/>
    </source>
</evidence>
<organism evidence="1 2">
    <name type="scientific">Bradyrhizobium denitrificans</name>
    <dbReference type="NCBI Taxonomy" id="2734912"/>
    <lineage>
        <taxon>Bacteria</taxon>
        <taxon>Pseudomonadati</taxon>
        <taxon>Pseudomonadota</taxon>
        <taxon>Alphaproteobacteria</taxon>
        <taxon>Hyphomicrobiales</taxon>
        <taxon>Nitrobacteraceae</taxon>
        <taxon>Bradyrhizobium</taxon>
    </lineage>
</organism>
<gene>
    <name evidence="1" type="ORF">JQ619_09655</name>
</gene>
<sequence length="72" mass="7671">MGVMPFTVRAESANAVATLRCRSAQDALLTAHVYLRLGAALVSIRTPSGEIMSADKLDALVNRERARASLAD</sequence>
<comment type="caution">
    <text evidence="1">The sequence shown here is derived from an EMBL/GenBank/DDBJ whole genome shotgun (WGS) entry which is preliminary data.</text>
</comment>
<accession>A0ABS5G405</accession>
<name>A0ABS5G405_9BRAD</name>
<keyword evidence="2" id="KW-1185">Reference proteome</keyword>
<dbReference type="Proteomes" id="UP001314635">
    <property type="component" value="Unassembled WGS sequence"/>
</dbReference>
<dbReference type="EMBL" id="JAFCLK010000008">
    <property type="protein sequence ID" value="MBR1136032.1"/>
    <property type="molecule type" value="Genomic_DNA"/>
</dbReference>
<dbReference type="RefSeq" id="WP_172236430.1">
    <property type="nucleotide sequence ID" value="NZ_JABFDP010000009.1"/>
</dbReference>